<organism evidence="1 2">
    <name type="scientific">Budvicia aquatica</name>
    <dbReference type="NCBI Taxonomy" id="82979"/>
    <lineage>
        <taxon>Bacteria</taxon>
        <taxon>Pseudomonadati</taxon>
        <taxon>Pseudomonadota</taxon>
        <taxon>Gammaproteobacteria</taxon>
        <taxon>Enterobacterales</taxon>
        <taxon>Budviciaceae</taxon>
        <taxon>Budvicia</taxon>
    </lineage>
</organism>
<sequence>MMSKCALTAGVIYPHHRDMALIVGQPNVTELSNVYRGHYPLNKESDDVHIPKTPTRLPVLR</sequence>
<dbReference type="EMBL" id="CAADJA010000002">
    <property type="protein sequence ID" value="VFS47127.1"/>
    <property type="molecule type" value="Genomic_DNA"/>
</dbReference>
<evidence type="ECO:0000313" key="2">
    <source>
        <dbReference type="Proteomes" id="UP000373449"/>
    </source>
</evidence>
<accession>A0A484ZF19</accession>
<proteinExistence type="predicted"/>
<dbReference type="Proteomes" id="UP000373449">
    <property type="component" value="Unassembled WGS sequence"/>
</dbReference>
<evidence type="ECO:0000313" key="1">
    <source>
        <dbReference type="EMBL" id="VFS47127.1"/>
    </source>
</evidence>
<dbReference type="AlphaFoldDB" id="A0A484ZF19"/>
<gene>
    <name evidence="1" type="ORF">NCTC12282_02062</name>
</gene>
<name>A0A484ZF19_9GAMM</name>
<protein>
    <submittedName>
        <fullName evidence="1">Uncharacterized protein</fullName>
    </submittedName>
</protein>
<reference evidence="1 2" key="1">
    <citation type="submission" date="2019-03" db="EMBL/GenBank/DDBJ databases">
        <authorList>
            <consortium name="Pathogen Informatics"/>
        </authorList>
    </citation>
    <scope>NUCLEOTIDE SEQUENCE [LARGE SCALE GENOMIC DNA]</scope>
    <source>
        <strain evidence="1 2">NCTC12282</strain>
    </source>
</reference>